<sequence length="280" mass="31622">MVEQESKAVNSIVLGVVELQDLTDSEQKERLRLERQVERAFYVAGCALAKLKTDKLYRSTHSTFEDYCQDRFSFTRRHVNYLIAAAGVVDNLKMGTNCSQNNEDAENLILPTTASQCRPLTALEPLKQVEAWSEAITQAGGKVPPARIVQEVVQNMQQQKKIPNPWHVGEVAQIVVKGNSDLKGKGGCWAVIVAVNDFSCSVQLWDGEYQVKPENLKELPYSNEQQKEIKELSDLISKIKLDDIEQPTRDFLAGLGKINRPWLTELEKSILEFLEKNFLS</sequence>
<dbReference type="STRING" id="43989.cce_4937"/>
<gene>
    <name evidence="1" type="ordered locus">cce_4937</name>
</gene>
<proteinExistence type="predicted"/>
<dbReference type="eggNOG" id="COG0270">
    <property type="taxonomic scope" value="Bacteria"/>
</dbReference>
<name>B1X2C2_CROS5</name>
<organism evidence="1 2">
    <name type="scientific">Crocosphaera subtropica (strain ATCC 51142 / BH68)</name>
    <name type="common">Cyanothece sp. (strain ATCC 51142)</name>
    <dbReference type="NCBI Taxonomy" id="43989"/>
    <lineage>
        <taxon>Bacteria</taxon>
        <taxon>Bacillati</taxon>
        <taxon>Cyanobacteriota</taxon>
        <taxon>Cyanophyceae</taxon>
        <taxon>Oscillatoriophycideae</taxon>
        <taxon>Chroococcales</taxon>
        <taxon>Aphanothecaceae</taxon>
        <taxon>Crocosphaera</taxon>
        <taxon>Crocosphaera subtropica</taxon>
    </lineage>
</organism>
<dbReference type="EMBL" id="CP000807">
    <property type="protein sequence ID" value="ACB54283.1"/>
    <property type="molecule type" value="Genomic_DNA"/>
</dbReference>
<accession>B1X2C2</accession>
<evidence type="ECO:0000313" key="2">
    <source>
        <dbReference type="Proteomes" id="UP000001203"/>
    </source>
</evidence>
<protein>
    <submittedName>
        <fullName evidence="1">Uncharacterized protein</fullName>
    </submittedName>
</protein>
<keyword evidence="2" id="KW-1185">Reference proteome</keyword>
<evidence type="ECO:0000313" key="1">
    <source>
        <dbReference type="EMBL" id="ACB54283.1"/>
    </source>
</evidence>
<dbReference type="OrthoDB" id="505288at2"/>
<dbReference type="AlphaFoldDB" id="B1X2C2"/>
<dbReference type="Proteomes" id="UP000001203">
    <property type="component" value="Chromosome linear"/>
</dbReference>
<dbReference type="RefSeq" id="WP_009546306.1">
    <property type="nucleotide sequence ID" value="NC_010547.1"/>
</dbReference>
<dbReference type="KEGG" id="cyt:cce_4937"/>
<reference evidence="1 2" key="1">
    <citation type="journal article" date="2008" name="Proc. Natl. Acad. Sci. U.S.A.">
        <title>The genome of Cyanothece 51142, a unicellular diazotrophic cyanobacterium important in the marine nitrogen cycle.</title>
        <authorList>
            <person name="Welsh E.A."/>
            <person name="Liberton M."/>
            <person name="Stoeckel J."/>
            <person name="Loh T."/>
            <person name="Elvitigala T."/>
            <person name="Wang C."/>
            <person name="Wollam A."/>
            <person name="Fulton R.S."/>
            <person name="Clifton S.W."/>
            <person name="Jacobs J.M."/>
            <person name="Aurora R."/>
            <person name="Ghosh B.K."/>
            <person name="Sherman L.A."/>
            <person name="Smith R.D."/>
            <person name="Wilson R.K."/>
            <person name="Pakrasi H.B."/>
        </authorList>
    </citation>
    <scope>NUCLEOTIDE SEQUENCE [LARGE SCALE GENOMIC DNA]</scope>
    <source>
        <strain evidence="2">ATCC 51142 / BH68</strain>
    </source>
</reference>
<dbReference type="HOGENOM" id="CLU_065985_0_0_3"/>